<dbReference type="AlphaFoldDB" id="A0A9P6B3D2"/>
<proteinExistence type="predicted"/>
<accession>A0A9P6B3D2</accession>
<comment type="caution">
    <text evidence="2">The sequence shown here is derived from an EMBL/GenBank/DDBJ whole genome shotgun (WGS) entry which is preliminary data.</text>
</comment>
<gene>
    <name evidence="2" type="ORF">BS47DRAFT_1360850</name>
</gene>
<sequence length="103" mass="11657">MTGKRHPPDKTREWGPMMQDCGTPRHKPHTRQSGFHLPPHPKQNLRMTEHDARPQKPGMNPTPASAGMMTSPGTEYEPARPPYKQYHIPTLVGSKLKHGKHNP</sequence>
<organism evidence="2 3">
    <name type="scientific">Hydnum rufescens UP504</name>
    <dbReference type="NCBI Taxonomy" id="1448309"/>
    <lineage>
        <taxon>Eukaryota</taxon>
        <taxon>Fungi</taxon>
        <taxon>Dikarya</taxon>
        <taxon>Basidiomycota</taxon>
        <taxon>Agaricomycotina</taxon>
        <taxon>Agaricomycetes</taxon>
        <taxon>Cantharellales</taxon>
        <taxon>Hydnaceae</taxon>
        <taxon>Hydnum</taxon>
    </lineage>
</organism>
<evidence type="ECO:0000256" key="1">
    <source>
        <dbReference type="SAM" id="MobiDB-lite"/>
    </source>
</evidence>
<evidence type="ECO:0000313" key="3">
    <source>
        <dbReference type="Proteomes" id="UP000886523"/>
    </source>
</evidence>
<dbReference type="EMBL" id="MU128948">
    <property type="protein sequence ID" value="KAF9515551.1"/>
    <property type="molecule type" value="Genomic_DNA"/>
</dbReference>
<dbReference type="Proteomes" id="UP000886523">
    <property type="component" value="Unassembled WGS sequence"/>
</dbReference>
<feature type="region of interest" description="Disordered" evidence="1">
    <location>
        <begin position="1"/>
        <end position="82"/>
    </location>
</feature>
<reference evidence="2" key="1">
    <citation type="journal article" date="2020" name="Nat. Commun.">
        <title>Large-scale genome sequencing of mycorrhizal fungi provides insights into the early evolution of symbiotic traits.</title>
        <authorList>
            <person name="Miyauchi S."/>
            <person name="Kiss E."/>
            <person name="Kuo A."/>
            <person name="Drula E."/>
            <person name="Kohler A."/>
            <person name="Sanchez-Garcia M."/>
            <person name="Morin E."/>
            <person name="Andreopoulos B."/>
            <person name="Barry K.W."/>
            <person name="Bonito G."/>
            <person name="Buee M."/>
            <person name="Carver A."/>
            <person name="Chen C."/>
            <person name="Cichocki N."/>
            <person name="Clum A."/>
            <person name="Culley D."/>
            <person name="Crous P.W."/>
            <person name="Fauchery L."/>
            <person name="Girlanda M."/>
            <person name="Hayes R.D."/>
            <person name="Keri Z."/>
            <person name="LaButti K."/>
            <person name="Lipzen A."/>
            <person name="Lombard V."/>
            <person name="Magnuson J."/>
            <person name="Maillard F."/>
            <person name="Murat C."/>
            <person name="Nolan M."/>
            <person name="Ohm R.A."/>
            <person name="Pangilinan J."/>
            <person name="Pereira M.F."/>
            <person name="Perotto S."/>
            <person name="Peter M."/>
            <person name="Pfister S."/>
            <person name="Riley R."/>
            <person name="Sitrit Y."/>
            <person name="Stielow J.B."/>
            <person name="Szollosi G."/>
            <person name="Zifcakova L."/>
            <person name="Stursova M."/>
            <person name="Spatafora J.W."/>
            <person name="Tedersoo L."/>
            <person name="Vaario L.M."/>
            <person name="Yamada A."/>
            <person name="Yan M."/>
            <person name="Wang P."/>
            <person name="Xu J."/>
            <person name="Bruns T."/>
            <person name="Baldrian P."/>
            <person name="Vilgalys R."/>
            <person name="Dunand C."/>
            <person name="Henrissat B."/>
            <person name="Grigoriev I.V."/>
            <person name="Hibbett D."/>
            <person name="Nagy L.G."/>
            <person name="Martin F.M."/>
        </authorList>
    </citation>
    <scope>NUCLEOTIDE SEQUENCE</scope>
    <source>
        <strain evidence="2">UP504</strain>
    </source>
</reference>
<name>A0A9P6B3D2_9AGAM</name>
<feature type="compositionally biased region" description="Basic and acidic residues" evidence="1">
    <location>
        <begin position="1"/>
        <end position="13"/>
    </location>
</feature>
<evidence type="ECO:0000313" key="2">
    <source>
        <dbReference type="EMBL" id="KAF9515551.1"/>
    </source>
</evidence>
<keyword evidence="3" id="KW-1185">Reference proteome</keyword>
<protein>
    <submittedName>
        <fullName evidence="2">Uncharacterized protein</fullName>
    </submittedName>
</protein>